<organism evidence="1 2">
    <name type="scientific">Aspergillus transmontanensis</name>
    <dbReference type="NCBI Taxonomy" id="1034304"/>
    <lineage>
        <taxon>Eukaryota</taxon>
        <taxon>Fungi</taxon>
        <taxon>Dikarya</taxon>
        <taxon>Ascomycota</taxon>
        <taxon>Pezizomycotina</taxon>
        <taxon>Eurotiomycetes</taxon>
        <taxon>Eurotiomycetidae</taxon>
        <taxon>Eurotiales</taxon>
        <taxon>Aspergillaceae</taxon>
        <taxon>Aspergillus</taxon>
        <taxon>Aspergillus subgen. Circumdati</taxon>
    </lineage>
</organism>
<dbReference type="AlphaFoldDB" id="A0A5N6VHN7"/>
<keyword evidence="2" id="KW-1185">Reference proteome</keyword>
<proteinExistence type="predicted"/>
<protein>
    <submittedName>
        <fullName evidence="1">Uncharacterized protein</fullName>
    </submittedName>
</protein>
<evidence type="ECO:0000313" key="2">
    <source>
        <dbReference type="Proteomes" id="UP000325433"/>
    </source>
</evidence>
<dbReference type="EMBL" id="ML738394">
    <property type="protein sequence ID" value="KAE8307945.1"/>
    <property type="molecule type" value="Genomic_DNA"/>
</dbReference>
<name>A0A5N6VHN7_9EURO</name>
<sequence>MAFPPSLGYEVVYVEAYISSFHPGGQVVLKLTPRAISKLVQKHRLNYSGYPTTSGNDWYQTELQLAVLYAQFHQALVNFVYLIRGEVLATLWERQEQNVPDSIWKHVETLIWGFFFPLSTVYIG</sequence>
<dbReference type="Proteomes" id="UP000325433">
    <property type="component" value="Unassembled WGS sequence"/>
</dbReference>
<gene>
    <name evidence="1" type="ORF">BDV41DRAFT_552907</name>
</gene>
<accession>A0A5N6VHN7</accession>
<reference evidence="2" key="1">
    <citation type="submission" date="2019-04" db="EMBL/GenBank/DDBJ databases">
        <title>Friends and foes A comparative genomics studyof 23 Aspergillus species from section Flavi.</title>
        <authorList>
            <consortium name="DOE Joint Genome Institute"/>
            <person name="Kjaerbolling I."/>
            <person name="Vesth T."/>
            <person name="Frisvad J.C."/>
            <person name="Nybo J.L."/>
            <person name="Theobald S."/>
            <person name="Kildgaard S."/>
            <person name="Isbrandt T."/>
            <person name="Kuo A."/>
            <person name="Sato A."/>
            <person name="Lyhne E.K."/>
            <person name="Kogle M.E."/>
            <person name="Wiebenga A."/>
            <person name="Kun R.S."/>
            <person name="Lubbers R.J."/>
            <person name="Makela M.R."/>
            <person name="Barry K."/>
            <person name="Chovatia M."/>
            <person name="Clum A."/>
            <person name="Daum C."/>
            <person name="Haridas S."/>
            <person name="He G."/>
            <person name="LaButti K."/>
            <person name="Lipzen A."/>
            <person name="Mondo S."/>
            <person name="Riley R."/>
            <person name="Salamov A."/>
            <person name="Simmons B.A."/>
            <person name="Magnuson J.K."/>
            <person name="Henrissat B."/>
            <person name="Mortensen U.H."/>
            <person name="Larsen T.O."/>
            <person name="Devries R.P."/>
            <person name="Grigoriev I.V."/>
            <person name="Machida M."/>
            <person name="Baker S.E."/>
            <person name="Andersen M.R."/>
        </authorList>
    </citation>
    <scope>NUCLEOTIDE SEQUENCE [LARGE SCALE GENOMIC DNA]</scope>
    <source>
        <strain evidence="2">CBS 130015</strain>
    </source>
</reference>
<evidence type="ECO:0000313" key="1">
    <source>
        <dbReference type="EMBL" id="KAE8307945.1"/>
    </source>
</evidence>